<dbReference type="Gene3D" id="2.60.40.2810">
    <property type="match status" value="1"/>
</dbReference>
<protein>
    <recommendedName>
        <fullName evidence="5">Cadherin-like domain-containing protein</fullName>
    </recommendedName>
</protein>
<gene>
    <name evidence="1" type="ORF">BGI27_03180</name>
    <name evidence="2" type="ORF">CGU29_03135</name>
</gene>
<dbReference type="Pfam" id="PF17963">
    <property type="entry name" value="Big_9"/>
    <property type="match status" value="1"/>
</dbReference>
<dbReference type="Proteomes" id="UP000623509">
    <property type="component" value="Unassembled WGS sequence"/>
</dbReference>
<dbReference type="AlphaFoldDB" id="A0A272EX58"/>
<dbReference type="EMBL" id="NMRN01000005">
    <property type="protein sequence ID" value="PAS94707.1"/>
    <property type="molecule type" value="Genomic_DNA"/>
</dbReference>
<evidence type="ECO:0000313" key="1">
    <source>
        <dbReference type="EMBL" id="KAF7600241.1"/>
    </source>
</evidence>
<accession>A0A272EX58</accession>
<evidence type="ECO:0000313" key="4">
    <source>
        <dbReference type="Proteomes" id="UP000623509"/>
    </source>
</evidence>
<evidence type="ECO:0008006" key="5">
    <source>
        <dbReference type="Google" id="ProtNLM"/>
    </source>
</evidence>
<dbReference type="EMBL" id="MDUX01000007">
    <property type="protein sequence ID" value="KAF7600241.1"/>
    <property type="molecule type" value="Genomic_DNA"/>
</dbReference>
<keyword evidence="4" id="KW-1185">Reference proteome</keyword>
<reference evidence="1 4" key="1">
    <citation type="submission" date="2016-08" db="EMBL/GenBank/DDBJ databases">
        <title>Candidatus Dactylopiibacterium carminicum genome sequence.</title>
        <authorList>
            <person name="Ramirez-Puebla S.T."/>
            <person name="Ormeno-Orrillo E."/>
            <person name="Vera-Ponce De Leon A."/>
            <person name="Luis L."/>
            <person name="Sanchez-Flores A."/>
            <person name="Monica R."/>
            <person name="Martinez-Romero E."/>
        </authorList>
    </citation>
    <scope>NUCLEOTIDE SEQUENCE [LARGE SCALE GENOMIC DNA]</scope>
    <source>
        <strain evidence="1">END1</strain>
    </source>
</reference>
<sequence length="105" mass="11248">MPRAVGQLNNPPVAVADVATTRINTAVFIDALANDTDKEGDPLSFRNVTIADEKQGEVAQDYMDDKFVIKYTPAPGFTGTAIIHYVVADARGDTDSSYVTVTVTP</sequence>
<reference evidence="2 3" key="2">
    <citation type="submission" date="2017-07" db="EMBL/GenBank/DDBJ databases">
        <title>Candidatus Dactylopiibacterium carminicum, a nitrogen-fixing symbiont of the cochineal insect Dactylopius coccus and Dactylopius opuntiae (Hemiptera: Coccoidea: Dactylopiidae).</title>
        <authorList>
            <person name="Vera A."/>
        </authorList>
    </citation>
    <scope>NUCLEOTIDE SEQUENCE [LARGE SCALE GENOMIC DNA]</scope>
    <source>
        <strain evidence="2 3">NFDCM</strain>
    </source>
</reference>
<comment type="caution">
    <text evidence="2">The sequence shown here is derived from an EMBL/GenBank/DDBJ whole genome shotgun (WGS) entry which is preliminary data.</text>
</comment>
<proteinExistence type="predicted"/>
<organism evidence="2 3">
    <name type="scientific">Candidatus Dactylopiibacterium carminicum</name>
    <dbReference type="NCBI Taxonomy" id="857335"/>
    <lineage>
        <taxon>Bacteria</taxon>
        <taxon>Pseudomonadati</taxon>
        <taxon>Pseudomonadota</taxon>
        <taxon>Betaproteobacteria</taxon>
        <taxon>Rhodocyclales</taxon>
        <taxon>Rhodocyclaceae</taxon>
        <taxon>Candidatus Dactylopiibacterium</taxon>
    </lineage>
</organism>
<dbReference type="Proteomes" id="UP000216107">
    <property type="component" value="Unassembled WGS sequence"/>
</dbReference>
<name>A0A272EX58_9RHOO</name>
<evidence type="ECO:0000313" key="3">
    <source>
        <dbReference type="Proteomes" id="UP000216107"/>
    </source>
</evidence>
<evidence type="ECO:0000313" key="2">
    <source>
        <dbReference type="EMBL" id="PAS94707.1"/>
    </source>
</evidence>